<dbReference type="AlphaFoldDB" id="A0A3N4KRW2"/>
<sequence>MTFFTTLLTAALALSSAVSGTPMKKRSPKIIFDGRIPVKTQLADLNSASASPFNAEYILGAGQKWSDVAKFPRVETSMYDLRSRSKAIEVTINDDSIFAPGGTPQAGFRRSELLPKSNNGTDATLVFIETNDYSSHVWTLKTGSAYGATVLPAPDARTLRLGSSTAGGAAEEVLFSVPFRKGGPWHNFAVETDWDKNTIAVYYSADYAPLRKVVETRENDATGKGQAHIGILKLPTGPSSDVAHEGYQQSNLNEGLVYGGIFVEDSSSRKPNYCRPRA</sequence>
<dbReference type="OrthoDB" id="5283326at2759"/>
<keyword evidence="1" id="KW-0732">Signal</keyword>
<reference evidence="3 4" key="1">
    <citation type="journal article" date="2018" name="Nat. Ecol. Evol.">
        <title>Pezizomycetes genomes reveal the molecular basis of ectomycorrhizal truffle lifestyle.</title>
        <authorList>
            <person name="Murat C."/>
            <person name="Payen T."/>
            <person name="Noel B."/>
            <person name="Kuo A."/>
            <person name="Morin E."/>
            <person name="Chen J."/>
            <person name="Kohler A."/>
            <person name="Krizsan K."/>
            <person name="Balestrini R."/>
            <person name="Da Silva C."/>
            <person name="Montanini B."/>
            <person name="Hainaut M."/>
            <person name="Levati E."/>
            <person name="Barry K.W."/>
            <person name="Belfiori B."/>
            <person name="Cichocki N."/>
            <person name="Clum A."/>
            <person name="Dockter R.B."/>
            <person name="Fauchery L."/>
            <person name="Guy J."/>
            <person name="Iotti M."/>
            <person name="Le Tacon F."/>
            <person name="Lindquist E.A."/>
            <person name="Lipzen A."/>
            <person name="Malagnac F."/>
            <person name="Mello A."/>
            <person name="Molinier V."/>
            <person name="Miyauchi S."/>
            <person name="Poulain J."/>
            <person name="Riccioni C."/>
            <person name="Rubini A."/>
            <person name="Sitrit Y."/>
            <person name="Splivallo R."/>
            <person name="Traeger S."/>
            <person name="Wang M."/>
            <person name="Zifcakova L."/>
            <person name="Wipf D."/>
            <person name="Zambonelli A."/>
            <person name="Paolocci F."/>
            <person name="Nowrousian M."/>
            <person name="Ottonello S."/>
            <person name="Baldrian P."/>
            <person name="Spatafora J.W."/>
            <person name="Henrissat B."/>
            <person name="Nagy L.G."/>
            <person name="Aury J.M."/>
            <person name="Wincker P."/>
            <person name="Grigoriev I.V."/>
            <person name="Bonfante P."/>
            <person name="Martin F.M."/>
        </authorList>
    </citation>
    <scope>NUCLEOTIDE SEQUENCE [LARGE SCALE GENOMIC DNA]</scope>
    <source>
        <strain evidence="3 4">CCBAS932</strain>
    </source>
</reference>
<dbReference type="InterPro" id="IPR041524">
    <property type="entry name" value="GH131_N"/>
</dbReference>
<dbReference type="PANTHER" id="PTHR34612:SF2">
    <property type="entry name" value="GLYCOSIDE HYDROLASE 131 CATALYTIC N-TERMINAL DOMAIN-CONTAINING PROTEIN"/>
    <property type="match status" value="1"/>
</dbReference>
<dbReference type="EMBL" id="ML119124">
    <property type="protein sequence ID" value="RPB13247.1"/>
    <property type="molecule type" value="Genomic_DNA"/>
</dbReference>
<dbReference type="PANTHER" id="PTHR34612">
    <property type="entry name" value="GH131_N DOMAIN-CONTAINING PROTEIN"/>
    <property type="match status" value="1"/>
</dbReference>
<feature type="signal peptide" evidence="1">
    <location>
        <begin position="1"/>
        <end position="20"/>
    </location>
</feature>
<protein>
    <recommendedName>
        <fullName evidence="2">Glycoside hydrolase 131 catalytic N-terminal domain-containing protein</fullName>
    </recommendedName>
</protein>
<feature type="domain" description="Glycoside hydrolase 131 catalytic N-terminal" evidence="2">
    <location>
        <begin position="124"/>
        <end position="267"/>
    </location>
</feature>
<evidence type="ECO:0000313" key="4">
    <source>
        <dbReference type="Proteomes" id="UP000277580"/>
    </source>
</evidence>
<dbReference type="Gene3D" id="2.60.120.1160">
    <property type="match status" value="2"/>
</dbReference>
<evidence type="ECO:0000259" key="2">
    <source>
        <dbReference type="Pfam" id="PF18271"/>
    </source>
</evidence>
<proteinExistence type="predicted"/>
<feature type="domain" description="Glycoside hydrolase 131 catalytic N-terminal" evidence="2">
    <location>
        <begin position="30"/>
        <end position="121"/>
    </location>
</feature>
<feature type="chain" id="PRO_5017935455" description="Glycoside hydrolase 131 catalytic N-terminal domain-containing protein" evidence="1">
    <location>
        <begin position="21"/>
        <end position="278"/>
    </location>
</feature>
<dbReference type="Proteomes" id="UP000277580">
    <property type="component" value="Unassembled WGS sequence"/>
</dbReference>
<keyword evidence="4" id="KW-1185">Reference proteome</keyword>
<evidence type="ECO:0000313" key="3">
    <source>
        <dbReference type="EMBL" id="RPB13247.1"/>
    </source>
</evidence>
<dbReference type="STRING" id="1392247.A0A3N4KRW2"/>
<name>A0A3N4KRW2_9PEZI</name>
<organism evidence="3 4">
    <name type="scientific">Morchella conica CCBAS932</name>
    <dbReference type="NCBI Taxonomy" id="1392247"/>
    <lineage>
        <taxon>Eukaryota</taxon>
        <taxon>Fungi</taxon>
        <taxon>Dikarya</taxon>
        <taxon>Ascomycota</taxon>
        <taxon>Pezizomycotina</taxon>
        <taxon>Pezizomycetes</taxon>
        <taxon>Pezizales</taxon>
        <taxon>Morchellaceae</taxon>
        <taxon>Morchella</taxon>
    </lineage>
</organism>
<evidence type="ECO:0000256" key="1">
    <source>
        <dbReference type="SAM" id="SignalP"/>
    </source>
</evidence>
<gene>
    <name evidence="3" type="ORF">P167DRAFT_573625</name>
</gene>
<dbReference type="InParanoid" id="A0A3N4KRW2"/>
<accession>A0A3N4KRW2</accession>
<dbReference type="Pfam" id="PF18271">
    <property type="entry name" value="GH131_N"/>
    <property type="match status" value="2"/>
</dbReference>